<comment type="caution">
    <text evidence="2">The sequence shown here is derived from an EMBL/GenBank/DDBJ whole genome shotgun (WGS) entry which is preliminary data.</text>
</comment>
<proteinExistence type="predicted"/>
<evidence type="ECO:0000313" key="2">
    <source>
        <dbReference type="EMBL" id="GGS09809.1"/>
    </source>
</evidence>
<accession>A0ABQ2SBZ7</accession>
<gene>
    <name evidence="2" type="ORF">GCM10008960_40060</name>
</gene>
<keyword evidence="1" id="KW-0472">Membrane</keyword>
<evidence type="ECO:0000313" key="3">
    <source>
        <dbReference type="Proteomes" id="UP000644548"/>
    </source>
</evidence>
<evidence type="ECO:0000256" key="1">
    <source>
        <dbReference type="SAM" id="Phobius"/>
    </source>
</evidence>
<name>A0ABQ2SBZ7_9DEIO</name>
<sequence>MTVVLIVGVLLVALTALLVYGWIFERVWKQRPEEAAAAAGLGLRGLLILLGQGIRELFH</sequence>
<feature type="transmembrane region" description="Helical" evidence="1">
    <location>
        <begin position="6"/>
        <end position="23"/>
    </location>
</feature>
<reference evidence="3" key="1">
    <citation type="journal article" date="2019" name="Int. J. Syst. Evol. Microbiol.">
        <title>The Global Catalogue of Microorganisms (GCM) 10K type strain sequencing project: providing services to taxonomists for standard genome sequencing and annotation.</title>
        <authorList>
            <consortium name="The Broad Institute Genomics Platform"/>
            <consortium name="The Broad Institute Genome Sequencing Center for Infectious Disease"/>
            <person name="Wu L."/>
            <person name="Ma J."/>
        </authorList>
    </citation>
    <scope>NUCLEOTIDE SEQUENCE [LARGE SCALE GENOMIC DNA]</scope>
    <source>
        <strain evidence="3">JCM 31405</strain>
    </source>
</reference>
<organism evidence="2 3">
    <name type="scientific">Deinococcus sedimenti</name>
    <dbReference type="NCBI Taxonomy" id="1867090"/>
    <lineage>
        <taxon>Bacteria</taxon>
        <taxon>Thermotogati</taxon>
        <taxon>Deinococcota</taxon>
        <taxon>Deinococci</taxon>
        <taxon>Deinococcales</taxon>
        <taxon>Deinococcaceae</taxon>
        <taxon>Deinococcus</taxon>
    </lineage>
</organism>
<protein>
    <submittedName>
        <fullName evidence="2">Uncharacterized protein</fullName>
    </submittedName>
</protein>
<keyword evidence="1" id="KW-0812">Transmembrane</keyword>
<dbReference type="Proteomes" id="UP000644548">
    <property type="component" value="Unassembled WGS sequence"/>
</dbReference>
<keyword evidence="1" id="KW-1133">Transmembrane helix</keyword>
<keyword evidence="3" id="KW-1185">Reference proteome</keyword>
<dbReference type="EMBL" id="BMQN01000026">
    <property type="protein sequence ID" value="GGS09809.1"/>
    <property type="molecule type" value="Genomic_DNA"/>
</dbReference>